<gene>
    <name evidence="3" type="ORF">LzC2_14460</name>
</gene>
<comment type="caution">
    <text evidence="3">The sequence shown here is derived from an EMBL/GenBank/DDBJ whole genome shotgun (WGS) entry which is preliminary data.</text>
</comment>
<feature type="region of interest" description="Disordered" evidence="1">
    <location>
        <begin position="18"/>
        <end position="51"/>
    </location>
</feature>
<keyword evidence="4" id="KW-1185">Reference proteome</keyword>
<accession>A0ABX1VBP8</accession>
<organism evidence="3 4">
    <name type="scientific">Alienimonas chondri</name>
    <dbReference type="NCBI Taxonomy" id="2681879"/>
    <lineage>
        <taxon>Bacteria</taxon>
        <taxon>Pseudomonadati</taxon>
        <taxon>Planctomycetota</taxon>
        <taxon>Planctomycetia</taxon>
        <taxon>Planctomycetales</taxon>
        <taxon>Planctomycetaceae</taxon>
        <taxon>Alienimonas</taxon>
    </lineage>
</organism>
<dbReference type="InterPro" id="IPR032033">
    <property type="entry name" value="Cytochrome_P460"/>
</dbReference>
<evidence type="ECO:0000313" key="4">
    <source>
        <dbReference type="Proteomes" id="UP000609651"/>
    </source>
</evidence>
<dbReference type="Proteomes" id="UP000609651">
    <property type="component" value="Unassembled WGS sequence"/>
</dbReference>
<name>A0ABX1VBP8_9PLAN</name>
<dbReference type="InterPro" id="IPR038142">
    <property type="entry name" value="Cytochrome_P460_sp"/>
</dbReference>
<feature type="region of interest" description="Disordered" evidence="1">
    <location>
        <begin position="272"/>
        <end position="295"/>
    </location>
</feature>
<proteinExistence type="predicted"/>
<dbReference type="Gene3D" id="3.50.70.20">
    <property type="entry name" value="Cytochrome P460"/>
    <property type="match status" value="1"/>
</dbReference>
<feature type="domain" description="Cytochrome P460" evidence="2">
    <location>
        <begin position="100"/>
        <end position="201"/>
    </location>
</feature>
<dbReference type="EMBL" id="WTPX01000034">
    <property type="protein sequence ID" value="NNJ25376.1"/>
    <property type="molecule type" value="Genomic_DNA"/>
</dbReference>
<protein>
    <recommendedName>
        <fullName evidence="2">Cytochrome P460 domain-containing protein</fullName>
    </recommendedName>
</protein>
<evidence type="ECO:0000256" key="1">
    <source>
        <dbReference type="SAM" id="MobiDB-lite"/>
    </source>
</evidence>
<reference evidence="3 4" key="1">
    <citation type="journal article" date="2020" name="Syst. Appl. Microbiol.">
        <title>Alienimonas chondri sp. nov., a novel planctomycete isolated from the biofilm of the red alga Chondrus crispus.</title>
        <authorList>
            <person name="Vitorino I."/>
            <person name="Albuquerque L."/>
            <person name="Wiegand S."/>
            <person name="Kallscheuer N."/>
            <person name="da Costa M.S."/>
            <person name="Lobo-da-Cunha A."/>
            <person name="Jogler C."/>
            <person name="Lage O.M."/>
        </authorList>
    </citation>
    <scope>NUCLEOTIDE SEQUENCE [LARGE SCALE GENOMIC DNA]</scope>
    <source>
        <strain evidence="3 4">LzC2</strain>
    </source>
</reference>
<evidence type="ECO:0000313" key="3">
    <source>
        <dbReference type="EMBL" id="NNJ25376.1"/>
    </source>
</evidence>
<dbReference type="SUPFAM" id="SSF48695">
    <property type="entry name" value="Multiheme cytochromes"/>
    <property type="match status" value="1"/>
</dbReference>
<dbReference type="Gene3D" id="1.10.1130.10">
    <property type="entry name" value="Flavocytochrome C3, Chain A"/>
    <property type="match status" value="1"/>
</dbReference>
<sequence length="1005" mass="109074">MVAAATLLTLAAVTSLRGADPNDLGSEATPPPQPERHPHGRPANLPRPSDGSVTAFEEVLFPFLNDREYADLGWEQDGVVRDTGPYLNGKYYGTHPAVRVWYSPEVIEWLKADREGALPDGAMVIKEQYQPPAARHAGKSEEELRSSLQSWTVMVKDSKGSRDGWFWSNPAPDTDPADNHVENEHPISGFGHYCTRCHGSTATPGVENPADPANEFLFASLRNIEGFPGEPLLFRVDDSWREELEATASADEKECDALTAALGEWIVKEKDAAEEESAGDDDHGSHPRCTNPASCERAERTVNPAFLARFGALPNAELCDAARLPNVTHDWAPLAPADGDGPAKDWATSNQCMGCHAGLTEPFGPAMFVPLGAKDDPDRAAYGTDGLHQSPYGEWRWTPMGLAGRDPIFLAQLETELAIVRREFPAHQAEPLARDLQDACLRCHGAMGRHAFHDDHGADARFTLDHHGLTTEENAHIGLGEDRYGALAREGVSCMVCHRMAPREQPAGDPRSDLRHYLDENTTGNAVFGPPGEIAAPDRDDTLRSYVMHHSTGLKPKQSDYLTDSRMCGTCHVVSLPNVDMPLDLGGHGAGHGHGDPLAGKDSTPSFRGFHHHVEQATYLEWLNSEFQTEFEGVEGQPNPNGRSCQECHMSDTTNGLPGGLKTRSRIAAVQDVTYPDAENLAPHDELTIAVREGYRRHDFSGLNVFLLELTRQHDDVLGVRTTDFMTGGTNDAGRAIEGMVQTAESKTARISVEAMSGDGLNRTVTADVRVENLAGHRFPTGVGFRRAFLEVSLCNAEGEALWISGATDAAGAMVDAAGEPLLTEFFTANADGVQQFQPHHATITDPSQVQIYETLLKNHAGAFTTSFVHGCETVKDNRLLPRGWSHDGPSPDLDGAYLAATRPGPLAAKDADFTAGDGADVTRYEMTVPEGVDPATCRVRARLFYQATPPYFLRNLFTVMNGPVDAEPGPAVRRLHALCATLKTAGTPIENWKLPIAAAEASVR</sequence>
<dbReference type="InterPro" id="IPR036280">
    <property type="entry name" value="Multihaem_cyt_sf"/>
</dbReference>
<dbReference type="Pfam" id="PF16694">
    <property type="entry name" value="Cytochrome_P460"/>
    <property type="match status" value="1"/>
</dbReference>
<evidence type="ECO:0000259" key="2">
    <source>
        <dbReference type="Pfam" id="PF16694"/>
    </source>
</evidence>